<evidence type="ECO:0000313" key="8">
    <source>
        <dbReference type="EMBL" id="MDP9793126.1"/>
    </source>
</evidence>
<dbReference type="InterPro" id="IPR029047">
    <property type="entry name" value="HSP70_peptide-bd_sf"/>
</dbReference>
<keyword evidence="5" id="KW-0346">Stress response</keyword>
<dbReference type="SUPFAM" id="SSF100920">
    <property type="entry name" value="Heat shock protein 70kD (HSP70), peptide-binding domain"/>
    <property type="match status" value="1"/>
</dbReference>
<dbReference type="PROSITE" id="PS01036">
    <property type="entry name" value="HSP70_3"/>
    <property type="match status" value="1"/>
</dbReference>
<dbReference type="EMBL" id="JAUSRA010000001">
    <property type="protein sequence ID" value="MDP9793126.1"/>
    <property type="molecule type" value="Genomic_DNA"/>
</dbReference>
<dbReference type="InterPro" id="IPR013126">
    <property type="entry name" value="Hsp_70_fam"/>
</dbReference>
<dbReference type="PRINTS" id="PR00301">
    <property type="entry name" value="HEATSHOCK70"/>
</dbReference>
<evidence type="ECO:0000256" key="5">
    <source>
        <dbReference type="ARBA" id="ARBA00023016"/>
    </source>
</evidence>
<comment type="caution">
    <text evidence="8">The sequence shown here is derived from an EMBL/GenBank/DDBJ whole genome shotgun (WGS) entry which is preliminary data.</text>
</comment>
<dbReference type="Gene3D" id="2.60.34.10">
    <property type="entry name" value="Substrate Binding Domain Of DNAk, Chain A, domain 1"/>
    <property type="match status" value="1"/>
</dbReference>
<keyword evidence="6" id="KW-0143">Chaperone</keyword>
<dbReference type="SUPFAM" id="SSF53067">
    <property type="entry name" value="Actin-like ATPase domain"/>
    <property type="match status" value="2"/>
</dbReference>
<dbReference type="Pfam" id="PF00012">
    <property type="entry name" value="HSP70"/>
    <property type="match status" value="2"/>
</dbReference>
<dbReference type="Gene3D" id="3.90.640.10">
    <property type="entry name" value="Actin, Chain A, domain 4"/>
    <property type="match status" value="1"/>
</dbReference>
<keyword evidence="2" id="KW-0597">Phosphoprotein</keyword>
<comment type="similarity">
    <text evidence="1 7">Belongs to the heat shock protein 70 family.</text>
</comment>
<dbReference type="PROSITE" id="PS00297">
    <property type="entry name" value="HSP70_1"/>
    <property type="match status" value="1"/>
</dbReference>
<organism evidence="8 9">
    <name type="scientific">Catenuloplanes nepalensis</name>
    <dbReference type="NCBI Taxonomy" id="587533"/>
    <lineage>
        <taxon>Bacteria</taxon>
        <taxon>Bacillati</taxon>
        <taxon>Actinomycetota</taxon>
        <taxon>Actinomycetes</taxon>
        <taxon>Micromonosporales</taxon>
        <taxon>Micromonosporaceae</taxon>
        <taxon>Catenuloplanes</taxon>
    </lineage>
</organism>
<dbReference type="PROSITE" id="PS00329">
    <property type="entry name" value="HSP70_2"/>
    <property type="match status" value="1"/>
</dbReference>
<evidence type="ECO:0000256" key="6">
    <source>
        <dbReference type="ARBA" id="ARBA00023186"/>
    </source>
</evidence>
<evidence type="ECO:0000313" key="9">
    <source>
        <dbReference type="Proteomes" id="UP001240984"/>
    </source>
</evidence>
<accession>A0ABT9MP76</accession>
<dbReference type="RefSeq" id="WP_306828081.1">
    <property type="nucleotide sequence ID" value="NZ_JAUSRA010000001.1"/>
</dbReference>
<dbReference type="InterPro" id="IPR018181">
    <property type="entry name" value="Heat_shock_70_CS"/>
</dbReference>
<evidence type="ECO:0000256" key="4">
    <source>
        <dbReference type="ARBA" id="ARBA00022840"/>
    </source>
</evidence>
<gene>
    <name evidence="8" type="ORF">J2S43_001638</name>
</gene>
<evidence type="ECO:0000256" key="7">
    <source>
        <dbReference type="RuleBase" id="RU003322"/>
    </source>
</evidence>
<evidence type="ECO:0000256" key="3">
    <source>
        <dbReference type="ARBA" id="ARBA00022741"/>
    </source>
</evidence>
<dbReference type="InterPro" id="IPR043129">
    <property type="entry name" value="ATPase_NBD"/>
</dbReference>
<name>A0ABT9MP76_9ACTN</name>
<dbReference type="Gene3D" id="3.30.420.40">
    <property type="match status" value="2"/>
</dbReference>
<dbReference type="Proteomes" id="UP001240984">
    <property type="component" value="Unassembled WGS sequence"/>
</dbReference>
<evidence type="ECO:0000256" key="1">
    <source>
        <dbReference type="ARBA" id="ARBA00007381"/>
    </source>
</evidence>
<keyword evidence="3 7" id="KW-0547">Nucleotide-binding</keyword>
<reference evidence="8 9" key="1">
    <citation type="submission" date="2023-07" db="EMBL/GenBank/DDBJ databases">
        <title>Sequencing the genomes of 1000 actinobacteria strains.</title>
        <authorList>
            <person name="Klenk H.-P."/>
        </authorList>
    </citation>
    <scope>NUCLEOTIDE SEQUENCE [LARGE SCALE GENOMIC DNA]</scope>
    <source>
        <strain evidence="8 9">DSM 44710</strain>
    </source>
</reference>
<evidence type="ECO:0000256" key="2">
    <source>
        <dbReference type="ARBA" id="ARBA00022553"/>
    </source>
</evidence>
<proteinExistence type="inferred from homology"/>
<dbReference type="CDD" id="cd24029">
    <property type="entry name" value="ASKHA_NBD_HSP70_DnaK_HscA_HscC"/>
    <property type="match status" value="1"/>
</dbReference>
<keyword evidence="9" id="KW-1185">Reference proteome</keyword>
<protein>
    <submittedName>
        <fullName evidence="8">Molecular chaperone DnaK (HSP70)</fullName>
    </submittedName>
</protein>
<sequence>MSDENLTFFGIDLGTTYSVVSYIDETGRPSVVRNVITNSETTPSVVYFEEDSGEVVVGAAAKNVSRVYPSRVVERVKRSMGHEVQWDFDGRTYTAEAISALVLKRLAEDARDYTGREVRQVVITVPAYFGMLERDATRNAGRIAGLDVVGIVPEPVAAALQYEVASGDSPRTVLVYDLGGGTFDTTVIRISADAVEVLCTDGDQELGGVEWDKRLVDYLLSEFVARTEPEDDPGEDEQFMQELQLTAEELKRHLSSAGSRKVPMRFGGAVATVEVTRDIFEEITRDHLERTVEYTERTLGKLAAKTGVADPAAAVDEVLLVGGSSKMPAVSRRLTEKWPNWKPRLHDPDLAVAKGAARFALSRALWDWERAGEDEPSAEEKQARVADLAIRSGLDEAALREMAAKRIVNVLPKSFGVKLRDSDDPGRFYIEHLVHADEQLPSGVRMLHAQTAEDGQTAVQIEIFEQAGATESPELDANKAVDRGLGEITGLPALRRGSPIDISMVIDDEGLLTLRAVEPGTGKDLTIEVRVSILSESEVEEAREVVAGITVRS</sequence>
<keyword evidence="4 7" id="KW-0067">ATP-binding</keyword>
<dbReference type="PANTHER" id="PTHR19375">
    <property type="entry name" value="HEAT SHOCK PROTEIN 70KDA"/>
    <property type="match status" value="1"/>
</dbReference>